<evidence type="ECO:0000313" key="3">
    <source>
        <dbReference type="EMBL" id="KJA19292.1"/>
    </source>
</evidence>
<evidence type="ECO:0000256" key="1">
    <source>
        <dbReference type="ARBA" id="ARBA00022737"/>
    </source>
</evidence>
<proteinExistence type="predicted"/>
<dbReference type="PANTHER" id="PTHR10039">
    <property type="entry name" value="AMELOGENIN"/>
    <property type="match status" value="1"/>
</dbReference>
<evidence type="ECO:0000313" key="4">
    <source>
        <dbReference type="Proteomes" id="UP000054270"/>
    </source>
</evidence>
<reference evidence="4" key="1">
    <citation type="submission" date="2014-04" db="EMBL/GenBank/DDBJ databases">
        <title>Evolutionary Origins and Diversification of the Mycorrhizal Mutualists.</title>
        <authorList>
            <consortium name="DOE Joint Genome Institute"/>
            <consortium name="Mycorrhizal Genomics Consortium"/>
            <person name="Kohler A."/>
            <person name="Kuo A."/>
            <person name="Nagy L.G."/>
            <person name="Floudas D."/>
            <person name="Copeland A."/>
            <person name="Barry K.W."/>
            <person name="Cichocki N."/>
            <person name="Veneault-Fourrey C."/>
            <person name="LaButti K."/>
            <person name="Lindquist E.A."/>
            <person name="Lipzen A."/>
            <person name="Lundell T."/>
            <person name="Morin E."/>
            <person name="Murat C."/>
            <person name="Riley R."/>
            <person name="Ohm R."/>
            <person name="Sun H."/>
            <person name="Tunlid A."/>
            <person name="Henrissat B."/>
            <person name="Grigoriev I.V."/>
            <person name="Hibbett D.S."/>
            <person name="Martin F."/>
        </authorList>
    </citation>
    <scope>NUCLEOTIDE SEQUENCE [LARGE SCALE GENOMIC DNA]</scope>
    <source>
        <strain evidence="4">FD-334 SS-4</strain>
    </source>
</reference>
<dbReference type="AlphaFoldDB" id="A0A0D2KXN8"/>
<keyword evidence="1" id="KW-0677">Repeat</keyword>
<dbReference type="Gene3D" id="3.40.50.300">
    <property type="entry name" value="P-loop containing nucleotide triphosphate hydrolases"/>
    <property type="match status" value="1"/>
</dbReference>
<dbReference type="Pfam" id="PF24883">
    <property type="entry name" value="NPHP3_N"/>
    <property type="match status" value="1"/>
</dbReference>
<organism evidence="3 4">
    <name type="scientific">Hypholoma sublateritium (strain FD-334 SS-4)</name>
    <dbReference type="NCBI Taxonomy" id="945553"/>
    <lineage>
        <taxon>Eukaryota</taxon>
        <taxon>Fungi</taxon>
        <taxon>Dikarya</taxon>
        <taxon>Basidiomycota</taxon>
        <taxon>Agaricomycotina</taxon>
        <taxon>Agaricomycetes</taxon>
        <taxon>Agaricomycetidae</taxon>
        <taxon>Agaricales</taxon>
        <taxon>Agaricineae</taxon>
        <taxon>Strophariaceae</taxon>
        <taxon>Hypholoma</taxon>
    </lineage>
</organism>
<dbReference type="EMBL" id="KN817579">
    <property type="protein sequence ID" value="KJA19292.1"/>
    <property type="molecule type" value="Genomic_DNA"/>
</dbReference>
<dbReference type="PANTHER" id="PTHR10039:SF17">
    <property type="entry name" value="FUNGAL STAND N-TERMINAL GOODBYE DOMAIN-CONTAINING PROTEIN-RELATED"/>
    <property type="match status" value="1"/>
</dbReference>
<dbReference type="SUPFAM" id="SSF52540">
    <property type="entry name" value="P-loop containing nucleoside triphosphate hydrolases"/>
    <property type="match status" value="1"/>
</dbReference>
<dbReference type="OrthoDB" id="3027122at2759"/>
<dbReference type="STRING" id="945553.A0A0D2KXN8"/>
<evidence type="ECO:0000259" key="2">
    <source>
        <dbReference type="Pfam" id="PF24883"/>
    </source>
</evidence>
<gene>
    <name evidence="3" type="ORF">HYPSUDRAFT_89462</name>
</gene>
<feature type="domain" description="Nephrocystin 3-like N-terminal" evidence="2">
    <location>
        <begin position="52"/>
        <end position="226"/>
    </location>
</feature>
<dbReference type="InterPro" id="IPR027417">
    <property type="entry name" value="P-loop_NTPase"/>
</dbReference>
<keyword evidence="4" id="KW-1185">Reference proteome</keyword>
<accession>A0A0D2KXN8</accession>
<dbReference type="Proteomes" id="UP000054270">
    <property type="component" value="Unassembled WGS sequence"/>
</dbReference>
<protein>
    <recommendedName>
        <fullName evidence="2">Nephrocystin 3-like N-terminal domain-containing protein</fullName>
    </recommendedName>
</protein>
<sequence>MSFFNNARDVVINGGSFNAFVQSGMDRLVKAANPNAMHDSSARYDPPKCHPGTREAILEHIMGWVFGSDDKDALILWLYGPAGAGKSAIMQSIAEKCVAFNILLSSFFFSRSDGTRNHPGSLVATIAYQISTIIPHMANNLSAAVARDPMIFNKTLDVQIELLIVEPLADLVQSGFFANPKSSPRLILIDGLDECSNEGDRRAILLAIVRVIDVHKFPFIFLISSRPETDIKFSFDSPELAGLWDSLVLDDSHEADCDIQFFLQKSFQSIRATHPMRKYIPEIWPTQPVGTILIRKSSGQFIYASTVIKYISSLHVSPPRQLDIIMGVLPARSGNLPFAEIDALYMHILSSIEDTQLMLDVLAILIGYFDLTGARWPVDISAFLGVDPEDIDIVLAALASITVATGNDRVYISHASLSDFLADRRRSGRFHLDIKACSSRLARKGIKWLSTSAERNSTLDLPDIFTQVFLSLKMSEDLYQYLESLPLELIWRQSRLKDVNLGGVWRCILPMFDFLLPKNKLALADTTPQINSWSQSIAIKYAKLLKPFIRSDFNLNIRVKHFPALMETLVHDFVLDGTQYGEALTGMLQDLSPSPVKQYPENCLPSTVFKTIGLTAVNAGENPYIHTALQIFKSLTTFSNPYWPRLHDGHESNRRMRWLGWEDQKRYSKFLKQRKRYYINSGKIYRLRRQLRLRKLRPGINHAVFECYCTYSWNHSLVAFLVPILDHCPRSDKLLGLINHRVRRVFLKYTPRRCLRDAVYSYIRRASDVGSN</sequence>
<dbReference type="InterPro" id="IPR056884">
    <property type="entry name" value="NPHP3-like_N"/>
</dbReference>
<name>A0A0D2KXN8_HYPSF</name>